<sequence length="370" mass="39549">MRRFFLAKALFTLGTASISLFLPVFFVSGHVPVLQVFLFFCLTSFSHALLVRTAMRATTSYGITTVFASGIVLYVVFYLAVRQVELKGLIFFALAGLLGCANACYWTGYHLFLATRRAERHGSRIGALNNISTAASVCGPAIGAVIISHVGFGVMFFLAASCMALSVVPLLREPRIKMDACPSFVAVTRTRPFGEVLALSVGFAAEDSVQNMVWPFYLFAMSIMSVTRLGLTYSVIFAAMLLITHGIGRAVDRSPTTVLRVGALWMAAMNVARAMGAVSPGNAAAITLMTASGNTSATLPFDAICYERAHECGAAEYILFRETWINLGAAVIFAIGALANSFSVLFWIGAGASLGYLLFAGNTSPERVGA</sequence>
<evidence type="ECO:0000313" key="2">
    <source>
        <dbReference type="EMBL" id="MCC8404121.1"/>
    </source>
</evidence>
<dbReference type="EMBL" id="JAJITC010000010">
    <property type="protein sequence ID" value="MCC8404121.1"/>
    <property type="molecule type" value="Genomic_DNA"/>
</dbReference>
<organism evidence="2 3">
    <name type="scientific">Paraburkholderia translucens</name>
    <dbReference type="NCBI Taxonomy" id="2886945"/>
    <lineage>
        <taxon>Bacteria</taxon>
        <taxon>Pseudomonadati</taxon>
        <taxon>Pseudomonadota</taxon>
        <taxon>Betaproteobacteria</taxon>
        <taxon>Burkholderiales</taxon>
        <taxon>Burkholderiaceae</taxon>
        <taxon>Paraburkholderia</taxon>
    </lineage>
</organism>
<proteinExistence type="predicted"/>
<feature type="transmembrane region" description="Helical" evidence="1">
    <location>
        <begin position="216"/>
        <end position="243"/>
    </location>
</feature>
<evidence type="ECO:0000313" key="3">
    <source>
        <dbReference type="Proteomes" id="UP001430614"/>
    </source>
</evidence>
<comment type="caution">
    <text evidence="2">The sequence shown here is derived from an EMBL/GenBank/DDBJ whole genome shotgun (WGS) entry which is preliminary data.</text>
</comment>
<feature type="transmembrane region" description="Helical" evidence="1">
    <location>
        <begin position="153"/>
        <end position="171"/>
    </location>
</feature>
<feature type="transmembrane region" description="Helical" evidence="1">
    <location>
        <begin position="33"/>
        <end position="51"/>
    </location>
</feature>
<keyword evidence="1" id="KW-0472">Membrane</keyword>
<dbReference type="SUPFAM" id="SSF103473">
    <property type="entry name" value="MFS general substrate transporter"/>
    <property type="match status" value="1"/>
</dbReference>
<feature type="transmembrane region" description="Helical" evidence="1">
    <location>
        <begin position="5"/>
        <end position="27"/>
    </location>
</feature>
<protein>
    <recommendedName>
        <fullName evidence="4">MFS transporter</fullName>
    </recommendedName>
</protein>
<feature type="transmembrane region" description="Helical" evidence="1">
    <location>
        <begin position="58"/>
        <end position="80"/>
    </location>
</feature>
<feature type="transmembrane region" description="Helical" evidence="1">
    <location>
        <begin position="86"/>
        <end position="106"/>
    </location>
</feature>
<dbReference type="RefSeq" id="WP_230562943.1">
    <property type="nucleotide sequence ID" value="NZ_JAJITC010000010.1"/>
</dbReference>
<feature type="transmembrane region" description="Helical" evidence="1">
    <location>
        <begin position="127"/>
        <end position="147"/>
    </location>
</feature>
<dbReference type="Proteomes" id="UP001430614">
    <property type="component" value="Unassembled WGS sequence"/>
</dbReference>
<evidence type="ECO:0008006" key="4">
    <source>
        <dbReference type="Google" id="ProtNLM"/>
    </source>
</evidence>
<dbReference type="Gene3D" id="1.20.1250.20">
    <property type="entry name" value="MFS general substrate transporter like domains"/>
    <property type="match status" value="1"/>
</dbReference>
<gene>
    <name evidence="2" type="ORF">LJ655_19930</name>
</gene>
<keyword evidence="1" id="KW-1133">Transmembrane helix</keyword>
<accession>A0ABS8KH55</accession>
<name>A0ABS8KH55_9BURK</name>
<keyword evidence="3" id="KW-1185">Reference proteome</keyword>
<dbReference type="InterPro" id="IPR036259">
    <property type="entry name" value="MFS_trans_sf"/>
</dbReference>
<feature type="transmembrane region" description="Helical" evidence="1">
    <location>
        <begin position="324"/>
        <end position="348"/>
    </location>
</feature>
<reference evidence="2 3" key="1">
    <citation type="submission" date="2021-11" db="EMBL/GenBank/DDBJ databases">
        <authorList>
            <person name="Oh E.-T."/>
            <person name="Kim S.-B."/>
        </authorList>
    </citation>
    <scope>NUCLEOTIDE SEQUENCE [LARGE SCALE GENOMIC DNA]</scope>
    <source>
        <strain evidence="2 3">MMS20-SJTN17</strain>
    </source>
</reference>
<evidence type="ECO:0000256" key="1">
    <source>
        <dbReference type="SAM" id="Phobius"/>
    </source>
</evidence>
<keyword evidence="1" id="KW-0812">Transmembrane</keyword>